<dbReference type="InterPro" id="IPR000683">
    <property type="entry name" value="Gfo/Idh/MocA-like_OxRdtase_N"/>
</dbReference>
<dbReference type="InterPro" id="IPR050463">
    <property type="entry name" value="Gfo/Idh/MocA_oxidrdct_glycsds"/>
</dbReference>
<evidence type="ECO:0000256" key="1">
    <source>
        <dbReference type="ARBA" id="ARBA00023002"/>
    </source>
</evidence>
<dbReference type="PANTHER" id="PTHR43818">
    <property type="entry name" value="BCDNA.GH03377"/>
    <property type="match status" value="1"/>
</dbReference>
<evidence type="ECO:0000259" key="2">
    <source>
        <dbReference type="Pfam" id="PF01408"/>
    </source>
</evidence>
<evidence type="ECO:0000313" key="4">
    <source>
        <dbReference type="Proteomes" id="UP000830729"/>
    </source>
</evidence>
<evidence type="ECO:0000313" key="3">
    <source>
        <dbReference type="EMBL" id="UPV75417.1"/>
    </source>
</evidence>
<keyword evidence="4" id="KW-1185">Reference proteome</keyword>
<sequence length="420" mass="44636">MGAHLTEPIRIGIVGAGNRGRNHAARYDRIPGAEIVAVADVDEPKAEALAERYAAESYPTHGAMLDATDLDAVNVCVHATIHADIAVDALEAGTAVFCEKPMAGDYADARRMADAADRTGNRLAVQNQLLYTKETLAAKALADAGALGDVYHATAARSPGLAFGGDGDPEAVPLGARRRGTPYVDGYGTPAFVSEESAGGGVVLDLGSYTVGQLLYLLGSAASSGGGPSAGESSTGGSSALEIPRVERVRAETFRTVPDRFETGSEYQRRIEETGYDVEDVAVAFVTLADGAVLSVRTSWSRYMEDESSALVGTQGGVRLDPFEYFATVGDVEMRASADLEEYLFRQQYLRGERGRAAYDAGLWADPLYHWVTDLLGHSEAPPTADIALESMVVTDGIYRSAELGREVTREEIVEAEETE</sequence>
<accession>A0A8U0HWW8</accession>
<dbReference type="KEGG" id="halx:M0R89_04950"/>
<dbReference type="InterPro" id="IPR036291">
    <property type="entry name" value="NAD(P)-bd_dom_sf"/>
</dbReference>
<name>A0A8U0HWW8_9EURY</name>
<dbReference type="GO" id="GO:0016491">
    <property type="term" value="F:oxidoreductase activity"/>
    <property type="evidence" value="ECO:0007669"/>
    <property type="project" value="UniProtKB-KW"/>
</dbReference>
<dbReference type="Pfam" id="PF01408">
    <property type="entry name" value="GFO_IDH_MocA"/>
    <property type="match status" value="1"/>
</dbReference>
<dbReference type="Gene3D" id="3.30.360.10">
    <property type="entry name" value="Dihydrodipicolinate Reductase, domain 2"/>
    <property type="match status" value="1"/>
</dbReference>
<dbReference type="GeneID" id="72184523"/>
<proteinExistence type="predicted"/>
<feature type="domain" description="Gfo/Idh/MocA-like oxidoreductase N-terminal" evidence="2">
    <location>
        <begin position="9"/>
        <end position="126"/>
    </location>
</feature>
<dbReference type="AlphaFoldDB" id="A0A8U0HWW8"/>
<gene>
    <name evidence="3" type="ORF">M0R89_04950</name>
</gene>
<dbReference type="EMBL" id="CP096659">
    <property type="protein sequence ID" value="UPV75417.1"/>
    <property type="molecule type" value="Genomic_DNA"/>
</dbReference>
<keyword evidence="1" id="KW-0560">Oxidoreductase</keyword>
<dbReference type="SUPFAM" id="SSF51735">
    <property type="entry name" value="NAD(P)-binding Rossmann-fold domains"/>
    <property type="match status" value="1"/>
</dbReference>
<dbReference type="Proteomes" id="UP000830729">
    <property type="component" value="Chromosome"/>
</dbReference>
<dbReference type="Gene3D" id="3.40.50.720">
    <property type="entry name" value="NAD(P)-binding Rossmann-like Domain"/>
    <property type="match status" value="1"/>
</dbReference>
<dbReference type="RefSeq" id="WP_248651459.1">
    <property type="nucleotide sequence ID" value="NZ_CP096659.1"/>
</dbReference>
<protein>
    <submittedName>
        <fullName evidence="3">Gfo/Idh/MocA family oxidoreductase</fullName>
    </submittedName>
</protein>
<reference evidence="3 4" key="1">
    <citation type="submission" date="2022-04" db="EMBL/GenBank/DDBJ databases">
        <title>Diverse halophilic archaea isolated from saline environments.</title>
        <authorList>
            <person name="Cui H.-L."/>
        </authorList>
    </citation>
    <scope>NUCLEOTIDE SEQUENCE [LARGE SCALE GENOMIC DNA]</scope>
    <source>
        <strain evidence="3 4">XZYJT49</strain>
    </source>
</reference>
<dbReference type="SUPFAM" id="SSF55347">
    <property type="entry name" value="Glyceraldehyde-3-phosphate dehydrogenase-like, C-terminal domain"/>
    <property type="match status" value="1"/>
</dbReference>
<dbReference type="PANTHER" id="PTHR43818:SF11">
    <property type="entry name" value="BCDNA.GH03377"/>
    <property type="match status" value="1"/>
</dbReference>
<dbReference type="GO" id="GO:0000166">
    <property type="term" value="F:nucleotide binding"/>
    <property type="evidence" value="ECO:0007669"/>
    <property type="project" value="InterPro"/>
</dbReference>
<organism evidence="3 4">
    <name type="scientific">Halorussus limi</name>
    <dbReference type="NCBI Taxonomy" id="2938695"/>
    <lineage>
        <taxon>Archaea</taxon>
        <taxon>Methanobacteriati</taxon>
        <taxon>Methanobacteriota</taxon>
        <taxon>Stenosarchaea group</taxon>
        <taxon>Halobacteria</taxon>
        <taxon>Halobacteriales</taxon>
        <taxon>Haladaptataceae</taxon>
        <taxon>Halorussus</taxon>
    </lineage>
</organism>